<evidence type="ECO:0000256" key="6">
    <source>
        <dbReference type="ARBA" id="ARBA00022723"/>
    </source>
</evidence>
<dbReference type="InterPro" id="IPR015655">
    <property type="entry name" value="PP2C"/>
</dbReference>
<dbReference type="EC" id="3.1.3.16" evidence="5"/>
<comment type="cofactor">
    <cofactor evidence="1">
        <name>Mn(2+)</name>
        <dbReference type="ChEBI" id="CHEBI:29035"/>
    </cofactor>
</comment>
<evidence type="ECO:0000259" key="15">
    <source>
        <dbReference type="PROSITE" id="PS51746"/>
    </source>
</evidence>
<dbReference type="SMART" id="SM00332">
    <property type="entry name" value="PP2Cc"/>
    <property type="match status" value="1"/>
</dbReference>
<dbReference type="PANTHER" id="PTHR13832:SF803">
    <property type="entry name" value="PROTEIN PHOSPHATASE 1G"/>
    <property type="match status" value="1"/>
</dbReference>
<dbReference type="InParanoid" id="G0QKK7"/>
<comment type="subcellular location">
    <subcellularLocation>
        <location evidence="3">Membrane</location>
        <topology evidence="3">Peripheral membrane protein</topology>
    </subcellularLocation>
</comment>
<comment type="catalytic activity">
    <reaction evidence="13">
        <text>O-phospho-L-threonyl-[protein] + H2O = L-threonyl-[protein] + phosphate</text>
        <dbReference type="Rhea" id="RHEA:47004"/>
        <dbReference type="Rhea" id="RHEA-COMP:11060"/>
        <dbReference type="Rhea" id="RHEA-COMP:11605"/>
        <dbReference type="ChEBI" id="CHEBI:15377"/>
        <dbReference type="ChEBI" id="CHEBI:30013"/>
        <dbReference type="ChEBI" id="CHEBI:43474"/>
        <dbReference type="ChEBI" id="CHEBI:61977"/>
        <dbReference type="EC" id="3.1.3.16"/>
    </reaction>
</comment>
<dbReference type="OrthoDB" id="10264738at2759"/>
<feature type="domain" description="PPM-type phosphatase" evidence="15">
    <location>
        <begin position="35"/>
        <end position="340"/>
    </location>
</feature>
<dbReference type="CDD" id="cd00143">
    <property type="entry name" value="PP2Cc"/>
    <property type="match status" value="1"/>
</dbReference>
<organism evidence="16 17">
    <name type="scientific">Ichthyophthirius multifiliis</name>
    <name type="common">White spot disease agent</name>
    <name type="synonym">Ich</name>
    <dbReference type="NCBI Taxonomy" id="5932"/>
    <lineage>
        <taxon>Eukaryota</taxon>
        <taxon>Sar</taxon>
        <taxon>Alveolata</taxon>
        <taxon>Ciliophora</taxon>
        <taxon>Intramacronucleata</taxon>
        <taxon>Oligohymenophorea</taxon>
        <taxon>Hymenostomatida</taxon>
        <taxon>Ophryoglenina</taxon>
        <taxon>Ichthyophthirius</taxon>
    </lineage>
</organism>
<evidence type="ECO:0000256" key="3">
    <source>
        <dbReference type="ARBA" id="ARBA00004170"/>
    </source>
</evidence>
<keyword evidence="8" id="KW-0460">Magnesium</keyword>
<evidence type="ECO:0000313" key="16">
    <source>
        <dbReference type="EMBL" id="EGR34248.1"/>
    </source>
</evidence>
<evidence type="ECO:0000256" key="12">
    <source>
        <dbReference type="ARBA" id="ARBA00047761"/>
    </source>
</evidence>
<keyword evidence="10" id="KW-0472">Membrane</keyword>
<evidence type="ECO:0000313" key="17">
    <source>
        <dbReference type="Proteomes" id="UP000008983"/>
    </source>
</evidence>
<comment type="catalytic activity">
    <reaction evidence="12">
        <text>O-phospho-L-seryl-[protein] + H2O = L-seryl-[protein] + phosphate</text>
        <dbReference type="Rhea" id="RHEA:20629"/>
        <dbReference type="Rhea" id="RHEA-COMP:9863"/>
        <dbReference type="Rhea" id="RHEA-COMP:11604"/>
        <dbReference type="ChEBI" id="CHEBI:15377"/>
        <dbReference type="ChEBI" id="CHEBI:29999"/>
        <dbReference type="ChEBI" id="CHEBI:43474"/>
        <dbReference type="ChEBI" id="CHEBI:83421"/>
        <dbReference type="EC" id="3.1.3.16"/>
    </reaction>
</comment>
<evidence type="ECO:0000256" key="14">
    <source>
        <dbReference type="RuleBase" id="RU003465"/>
    </source>
</evidence>
<evidence type="ECO:0000256" key="8">
    <source>
        <dbReference type="ARBA" id="ARBA00022842"/>
    </source>
</evidence>
<dbReference type="EMBL" id="GL983172">
    <property type="protein sequence ID" value="EGR34248.1"/>
    <property type="molecule type" value="Genomic_DNA"/>
</dbReference>
<dbReference type="GO" id="GO:0016020">
    <property type="term" value="C:membrane"/>
    <property type="evidence" value="ECO:0007669"/>
    <property type="project" value="UniProtKB-SubCell"/>
</dbReference>
<dbReference type="GeneID" id="14910439"/>
<evidence type="ECO:0000256" key="1">
    <source>
        <dbReference type="ARBA" id="ARBA00001936"/>
    </source>
</evidence>
<evidence type="ECO:0000256" key="2">
    <source>
        <dbReference type="ARBA" id="ARBA00001946"/>
    </source>
</evidence>
<reference evidence="16 17" key="1">
    <citation type="submission" date="2011-07" db="EMBL/GenBank/DDBJ databases">
        <authorList>
            <person name="Coyne R."/>
            <person name="Brami D."/>
            <person name="Johnson J."/>
            <person name="Hostetler J."/>
            <person name="Hannick L."/>
            <person name="Clark T."/>
            <person name="Cassidy-Hanley D."/>
            <person name="Inman J."/>
        </authorList>
    </citation>
    <scope>NUCLEOTIDE SEQUENCE [LARGE SCALE GENOMIC DNA]</scope>
    <source>
        <strain evidence="16 17">G5</strain>
    </source>
</reference>
<accession>G0QKK7</accession>
<gene>
    <name evidence="16" type="ORF">IMG5_019140</name>
</gene>
<dbReference type="InterPro" id="IPR001932">
    <property type="entry name" value="PPM-type_phosphatase-like_dom"/>
</dbReference>
<dbReference type="Proteomes" id="UP000008983">
    <property type="component" value="Unassembled WGS sequence"/>
</dbReference>
<dbReference type="InterPro" id="IPR036457">
    <property type="entry name" value="PPM-type-like_dom_sf"/>
</dbReference>
<keyword evidence="17" id="KW-1185">Reference proteome</keyword>
<evidence type="ECO:0000256" key="7">
    <source>
        <dbReference type="ARBA" id="ARBA00022801"/>
    </source>
</evidence>
<comment type="cofactor">
    <cofactor evidence="2">
        <name>Mg(2+)</name>
        <dbReference type="ChEBI" id="CHEBI:18420"/>
    </cofactor>
</comment>
<name>G0QKK7_ICHMU</name>
<dbReference type="PANTHER" id="PTHR13832">
    <property type="entry name" value="PROTEIN PHOSPHATASE 2C"/>
    <property type="match status" value="1"/>
</dbReference>
<keyword evidence="11" id="KW-0464">Manganese</keyword>
<evidence type="ECO:0000256" key="9">
    <source>
        <dbReference type="ARBA" id="ARBA00022912"/>
    </source>
</evidence>
<dbReference type="RefSeq" id="XP_004039552.1">
    <property type="nucleotide sequence ID" value="XM_004039504.1"/>
</dbReference>
<evidence type="ECO:0000256" key="5">
    <source>
        <dbReference type="ARBA" id="ARBA00013081"/>
    </source>
</evidence>
<dbReference type="GO" id="GO:0004722">
    <property type="term" value="F:protein serine/threonine phosphatase activity"/>
    <property type="evidence" value="ECO:0007669"/>
    <property type="project" value="UniProtKB-EC"/>
</dbReference>
<protein>
    <recommendedName>
        <fullName evidence="5">protein-serine/threonine phosphatase</fullName>
        <ecNumber evidence="5">3.1.3.16</ecNumber>
    </recommendedName>
</protein>
<dbReference type="Pfam" id="PF00481">
    <property type="entry name" value="PP2C"/>
    <property type="match status" value="1"/>
</dbReference>
<sequence length="1003" mass="115403">MIKNCSLLEQSQKPLQIPEIDQTKIAVKSYGTVCSYAAKTNQGLIRNYNEDRVAIILNIKKPNNKPVDLQWPKCSFFAVYDGHGGEACADYLKDNLHQFVIKDQNFPYDPKMAIIQGFEQAEIQFLKNVENNIQKYGIFEKSGSCAVVALIVGEQCFIANVGDSRAILSTDQGKFISALTQDHKPMNKLENIRIHLHGGKVYQTQLQTIIQENINNSENDVQTILGPYRVLPGRLSVTRTFGDIEAKIQKYGGNQNVIISTPEIKEFKIQQNHDFVVLACDGIFDKSSSKEIGQIVWETFQNYKINKQLHDFCGKCVENIMKLSLTRRSLDNVTNIYTNSDIVEISTFGEPSEEAQKHEHESEVNEILNKYNINVDEIQKDQNNILAEIYEVGTQELINAKQTCSNGYNNQNSDVNEAQIVQQLVGEKQVEEEEEIVYQIDENGYLMDDNGNYILDADGQLIKLDEEQIEYAKQNAMIDITISRQEDISRFICLRAQLNKNYEQSYMELAKQYNISPQELTLISKIGSLDLTTAKYFTNENVYLREKQNVERQYRIFQKPEWGNLKKKANEIQQKHPQILKNLAKVEGLKEAYQDLNHFYDIIFELSYQALQNLKNLKSSNLLSQIQEDQYTKINQEIEKYSLELQQKYQLENLQVSQIIQSLQSLFQKYKEDPALFMFRIQTQLINRGLIEDLSKQVEQTQTPEVQIQNLDALDNQFIKEIESSQGSEQQFLQNISQEQTENILQKILAANLQLNIKDEESLQEANEIVNNGKYNRVGALSSNEVETFQFNPKDKLIDEFNEQANKEIGNNDWVNGRKLIFEAQIQNRPELRYYILAMLCGVSFAYFLYSGDAKYKTLVLTPLVGVSSLILFKRNYASNSVAKLKELYLHKDGKLIDAVIQKNQEIQTKTNIPINQVKLYRGDHLVKLDMEELNKNQSLKKIVEKNTNGSFKIHSSKLRESIGRDGQWLQLGESEVIVPFNNFGHRLLLKEVFKGQEVAQLP</sequence>
<proteinExistence type="inferred from homology"/>
<comment type="similarity">
    <text evidence="4 14">Belongs to the PP2C family.</text>
</comment>
<dbReference type="InterPro" id="IPR000222">
    <property type="entry name" value="PP2C_BS"/>
</dbReference>
<dbReference type="eggNOG" id="KOG0698">
    <property type="taxonomic scope" value="Eukaryota"/>
</dbReference>
<dbReference type="AlphaFoldDB" id="G0QKK7"/>
<evidence type="ECO:0000256" key="11">
    <source>
        <dbReference type="ARBA" id="ARBA00023211"/>
    </source>
</evidence>
<keyword evidence="7 14" id="KW-0378">Hydrolase</keyword>
<dbReference type="GO" id="GO:0046872">
    <property type="term" value="F:metal ion binding"/>
    <property type="evidence" value="ECO:0007669"/>
    <property type="project" value="UniProtKB-KW"/>
</dbReference>
<dbReference type="SUPFAM" id="SSF81606">
    <property type="entry name" value="PP2C-like"/>
    <property type="match status" value="1"/>
</dbReference>
<evidence type="ECO:0000256" key="10">
    <source>
        <dbReference type="ARBA" id="ARBA00023136"/>
    </source>
</evidence>
<dbReference type="STRING" id="857967.G0QKK7"/>
<evidence type="ECO:0000256" key="4">
    <source>
        <dbReference type="ARBA" id="ARBA00006702"/>
    </source>
</evidence>
<dbReference type="PROSITE" id="PS51746">
    <property type="entry name" value="PPM_2"/>
    <property type="match status" value="1"/>
</dbReference>
<dbReference type="PROSITE" id="PS01032">
    <property type="entry name" value="PPM_1"/>
    <property type="match status" value="1"/>
</dbReference>
<evidence type="ECO:0000256" key="13">
    <source>
        <dbReference type="ARBA" id="ARBA00048336"/>
    </source>
</evidence>
<keyword evidence="6" id="KW-0479">Metal-binding</keyword>
<dbReference type="Gene3D" id="3.60.40.10">
    <property type="entry name" value="PPM-type phosphatase domain"/>
    <property type="match status" value="1"/>
</dbReference>
<keyword evidence="9 14" id="KW-0904">Protein phosphatase</keyword>